<dbReference type="EMBL" id="KJ871680">
    <property type="protein sequence ID" value="AIL25107.1"/>
    <property type="molecule type" value="Genomic_DNA"/>
</dbReference>
<sequence length="215" mass="25167">MWRSATVYTQAQLELMWNSVAYRDCRKFAFSDGKHWYHPDQHFDDIDDFAKFIRSRGISDVHAKQLENNGGREWVIDVDVEAADETELNVKIKVAVATMSKFFGDNIARIMHSGNRGIHVWLRIDRFPMHASKQYREKYYKVFVPPKTLDANTDLPEGCFALAYRKAVQEISDCRDKPLLSFWPTVDKHVFCNLTQIRVPHSYNFKGKKFSKQLL</sequence>
<proteinExistence type="predicted"/>
<protein>
    <submittedName>
        <fullName evidence="1">Lef1</fullName>
    </submittedName>
</protein>
<dbReference type="SUPFAM" id="SSF56747">
    <property type="entry name" value="Prim-pol domain"/>
    <property type="match status" value="1"/>
</dbReference>
<organism evidence="1">
    <name type="scientific">Mamestra brassicae nuclear polyhedrosis virus</name>
    <name type="common">MbNPV</name>
    <dbReference type="NCBI Taxonomy" id="78219"/>
    <lineage>
        <taxon>Viruses</taxon>
        <taxon>Viruses incertae sedis</taxon>
        <taxon>Naldaviricetes</taxon>
        <taxon>Lefavirales</taxon>
        <taxon>Baculoviridae</taxon>
        <taxon>Alphabaculovirus</taxon>
        <taxon>Alphabaculovirus mabrassicae</taxon>
    </lineage>
</organism>
<evidence type="ECO:0000313" key="1">
    <source>
        <dbReference type="EMBL" id="AIL25107.1"/>
    </source>
</evidence>
<organismHost>
    <name type="scientific">Lepidoptera</name>
    <name type="common">moths &amp; butterflies</name>
    <dbReference type="NCBI Taxonomy" id="7088"/>
</organismHost>
<dbReference type="PIRSF" id="PIRSF016433">
    <property type="entry name" value="Viral_DNA_prim"/>
    <property type="match status" value="1"/>
</dbReference>
<name>A0A077D2P3_NPVMB</name>
<dbReference type="InterPro" id="IPR016658">
    <property type="entry name" value="DNA_primase_LEF1"/>
</dbReference>
<dbReference type="CDD" id="cd00525">
    <property type="entry name" value="AE_Prim_S_like"/>
    <property type="match status" value="1"/>
</dbReference>
<accession>A0A077D2P3</accession>
<reference evidence="1" key="1">
    <citation type="submission" date="2014-05" db="EMBL/GenBank/DDBJ databases">
        <authorList>
            <person name="Hou D."/>
            <person name="Liu X."/>
            <person name="Yin F."/>
            <person name="Zhu Z."/>
            <person name="Wang J."/>
            <person name="Zhang L."/>
            <person name="Kou Z."/>
            <person name="Deng F."/>
            <person name="Wang H."/>
            <person name="Hu Z."/>
        </authorList>
    </citation>
    <scope>NUCLEOTIDE SEQUENCE</scope>
    <source>
        <strain evidence="1">CTa</strain>
    </source>
</reference>